<accession>A0A1J4MS10</accession>
<evidence type="ECO:0000256" key="7">
    <source>
        <dbReference type="ARBA" id="ARBA00023212"/>
    </source>
</evidence>
<organism evidence="12 13">
    <name type="scientific">Cryptosporidium andersoni</name>
    <dbReference type="NCBI Taxonomy" id="117008"/>
    <lineage>
        <taxon>Eukaryota</taxon>
        <taxon>Sar</taxon>
        <taxon>Alveolata</taxon>
        <taxon>Apicomplexa</taxon>
        <taxon>Conoidasida</taxon>
        <taxon>Coccidia</taxon>
        <taxon>Eucoccidiorida</taxon>
        <taxon>Eimeriorina</taxon>
        <taxon>Cryptosporidiidae</taxon>
        <taxon>Cryptosporidium</taxon>
    </lineage>
</organism>
<evidence type="ECO:0000256" key="9">
    <source>
        <dbReference type="PROSITE-ProRule" id="PRU00576"/>
    </source>
</evidence>
<keyword evidence="5 9" id="KW-0493">Microtubule</keyword>
<evidence type="ECO:0000313" key="12">
    <source>
        <dbReference type="EMBL" id="OII75804.1"/>
    </source>
</evidence>
<dbReference type="PANTHER" id="PTHR10623">
    <property type="entry name" value="MICROTUBULE-ASSOCIATED PROTEIN RP/EB FAMILY MEMBER"/>
    <property type="match status" value="1"/>
</dbReference>
<evidence type="ECO:0000256" key="2">
    <source>
        <dbReference type="ARBA" id="ARBA00010729"/>
    </source>
</evidence>
<keyword evidence="3" id="KW-0963">Cytoplasm</keyword>
<evidence type="ECO:0000256" key="6">
    <source>
        <dbReference type="ARBA" id="ARBA00022776"/>
    </source>
</evidence>
<dbReference type="FunFam" id="1.10.418.10:FF:000028">
    <property type="entry name" value="RP/EB family microtubule-associated protein"/>
    <property type="match status" value="1"/>
</dbReference>
<protein>
    <submittedName>
        <fullName evidence="12">EB1 protein</fullName>
    </submittedName>
</protein>
<dbReference type="InterPro" id="IPR036133">
    <property type="entry name" value="EB1_C_sf"/>
</dbReference>
<dbReference type="RefSeq" id="XP_067067650.1">
    <property type="nucleotide sequence ID" value="XM_067213276.1"/>
</dbReference>
<dbReference type="GO" id="GO:0008017">
    <property type="term" value="F:microtubule binding"/>
    <property type="evidence" value="ECO:0007669"/>
    <property type="project" value="InterPro"/>
</dbReference>
<evidence type="ECO:0000259" key="11">
    <source>
        <dbReference type="PROSITE" id="PS51230"/>
    </source>
</evidence>
<dbReference type="Pfam" id="PF03271">
    <property type="entry name" value="EB1"/>
    <property type="match status" value="1"/>
</dbReference>
<feature type="domain" description="Calponin-homology (CH)" evidence="10">
    <location>
        <begin position="19"/>
        <end position="121"/>
    </location>
</feature>
<dbReference type="InterPro" id="IPR004953">
    <property type="entry name" value="EB1_C"/>
</dbReference>
<dbReference type="VEuPathDB" id="CryptoDB:cand_030490"/>
<dbReference type="Gene3D" id="1.10.418.10">
    <property type="entry name" value="Calponin-like domain"/>
    <property type="match status" value="1"/>
</dbReference>
<dbReference type="InterPro" id="IPR027328">
    <property type="entry name" value="MAPRE"/>
</dbReference>
<gene>
    <name evidence="12" type="ORF">cand_030490</name>
</gene>
<keyword evidence="7" id="KW-0206">Cytoskeleton</keyword>
<sequence length="288" mass="33156">MSTDYDSIGNVGMMDKCYFTGKSDLINWLNSYFSLNVSKIEDCASGAIYCQIADAVYYYQVPMKNVNWGVKRDFQFLHNYKLLQQVFGKVKQPKYIDINKLIKGKYQDNLAFLQWMKGLFDESGAAERDYDAIGRRSLGKGPFPEFAGKIMQLTHDIDYSNNNHCYRQIVGNVLNKKLNVPTRASYSSNIEIERLTKTLNKEIEEKDIVDKERMFYFNKLRAIEILCETLKNQKQSNVSLNKISDILYDSNDIDLEVFSREIDSKFSKGNSNELTSTSSGIGEFSYIS</sequence>
<dbReference type="GO" id="GO:0005874">
    <property type="term" value="C:microtubule"/>
    <property type="evidence" value="ECO:0007669"/>
    <property type="project" value="UniProtKB-KW"/>
</dbReference>
<dbReference type="SUPFAM" id="SSF140612">
    <property type="entry name" value="EB1 dimerisation domain-like"/>
    <property type="match status" value="1"/>
</dbReference>
<proteinExistence type="inferred from homology"/>
<dbReference type="Proteomes" id="UP000186804">
    <property type="component" value="Unassembled WGS sequence"/>
</dbReference>
<dbReference type="PROSITE" id="PS51230">
    <property type="entry name" value="EB1_C"/>
    <property type="match status" value="1"/>
</dbReference>
<dbReference type="OrthoDB" id="2119228at2759"/>
<evidence type="ECO:0000259" key="10">
    <source>
        <dbReference type="PROSITE" id="PS50021"/>
    </source>
</evidence>
<dbReference type="PROSITE" id="PS50021">
    <property type="entry name" value="CH"/>
    <property type="match status" value="1"/>
</dbReference>
<dbReference type="EMBL" id="LRBS01000085">
    <property type="protein sequence ID" value="OII75804.1"/>
    <property type="molecule type" value="Genomic_DNA"/>
</dbReference>
<name>A0A1J4MS10_9CRYT</name>
<comment type="caution">
    <text evidence="12">The sequence shown here is derived from an EMBL/GenBank/DDBJ whole genome shotgun (WGS) entry which is preliminary data.</text>
</comment>
<feature type="domain" description="EB1 C-terminal" evidence="11">
    <location>
        <begin position="184"/>
        <end position="256"/>
    </location>
</feature>
<evidence type="ECO:0000313" key="13">
    <source>
        <dbReference type="Proteomes" id="UP000186804"/>
    </source>
</evidence>
<dbReference type="AlphaFoldDB" id="A0A1J4MS10"/>
<keyword evidence="13" id="KW-1185">Reference proteome</keyword>
<dbReference type="Pfam" id="PF00307">
    <property type="entry name" value="CH"/>
    <property type="match status" value="1"/>
</dbReference>
<evidence type="ECO:0000256" key="8">
    <source>
        <dbReference type="ARBA" id="ARBA00023306"/>
    </source>
</evidence>
<comment type="subcellular location">
    <subcellularLocation>
        <location evidence="1">Cytoplasm</location>
        <location evidence="1">Cytoskeleton</location>
    </subcellularLocation>
</comment>
<dbReference type="GO" id="GO:0051301">
    <property type="term" value="P:cell division"/>
    <property type="evidence" value="ECO:0007669"/>
    <property type="project" value="UniProtKB-KW"/>
</dbReference>
<dbReference type="InterPro" id="IPR036872">
    <property type="entry name" value="CH_dom_sf"/>
</dbReference>
<comment type="similarity">
    <text evidence="2">Belongs to the MAPRE family.</text>
</comment>
<evidence type="ECO:0000256" key="1">
    <source>
        <dbReference type="ARBA" id="ARBA00004245"/>
    </source>
</evidence>
<keyword evidence="6" id="KW-0498">Mitosis</keyword>
<keyword evidence="4" id="KW-0132">Cell division</keyword>
<reference evidence="12 13" key="1">
    <citation type="submission" date="2016-10" db="EMBL/GenBank/DDBJ databases">
        <title>Reductive evolution of mitochondrial metabolism and differential evolution of invasion-related proteins in Cryptosporidium.</title>
        <authorList>
            <person name="Liu S."/>
            <person name="Roellig D.M."/>
            <person name="Guo Y."/>
            <person name="Li N."/>
            <person name="Frace M.A."/>
            <person name="Tang K."/>
            <person name="Zhang L."/>
            <person name="Feng Y."/>
            <person name="Xiao L."/>
        </authorList>
    </citation>
    <scope>NUCLEOTIDE SEQUENCE [LARGE SCALE GENOMIC DNA]</scope>
    <source>
        <strain evidence="12">30847</strain>
    </source>
</reference>
<dbReference type="SUPFAM" id="SSF47576">
    <property type="entry name" value="Calponin-homology domain, CH-domain"/>
    <property type="match status" value="1"/>
</dbReference>
<evidence type="ECO:0000256" key="4">
    <source>
        <dbReference type="ARBA" id="ARBA00022618"/>
    </source>
</evidence>
<evidence type="ECO:0000256" key="3">
    <source>
        <dbReference type="ARBA" id="ARBA00022490"/>
    </source>
</evidence>
<dbReference type="Gene3D" id="1.20.5.1430">
    <property type="match status" value="1"/>
</dbReference>
<keyword evidence="8" id="KW-0131">Cell cycle</keyword>
<dbReference type="InterPro" id="IPR001715">
    <property type="entry name" value="CH_dom"/>
</dbReference>
<evidence type="ECO:0000256" key="5">
    <source>
        <dbReference type="ARBA" id="ARBA00022701"/>
    </source>
</evidence>
<dbReference type="GeneID" id="92367233"/>